<keyword evidence="3" id="KW-1185">Reference proteome</keyword>
<reference evidence="2" key="1">
    <citation type="submission" date="2020-05" db="EMBL/GenBank/DDBJ databases">
        <title>WGS assembly of Panicum virgatum.</title>
        <authorList>
            <person name="Lovell J.T."/>
            <person name="Jenkins J."/>
            <person name="Shu S."/>
            <person name="Juenger T.E."/>
            <person name="Schmutz J."/>
        </authorList>
    </citation>
    <scope>NUCLEOTIDE SEQUENCE</scope>
    <source>
        <strain evidence="2">AP13</strain>
    </source>
</reference>
<evidence type="ECO:0000313" key="2">
    <source>
        <dbReference type="EMBL" id="KAG2602227.1"/>
    </source>
</evidence>
<comment type="caution">
    <text evidence="2">The sequence shown here is derived from an EMBL/GenBank/DDBJ whole genome shotgun (WGS) entry which is preliminary data.</text>
</comment>
<protein>
    <submittedName>
        <fullName evidence="2">Uncharacterized protein</fullName>
    </submittedName>
</protein>
<dbReference type="EMBL" id="CM029045">
    <property type="protein sequence ID" value="KAG2602227.1"/>
    <property type="molecule type" value="Genomic_DNA"/>
</dbReference>
<evidence type="ECO:0000313" key="3">
    <source>
        <dbReference type="Proteomes" id="UP000823388"/>
    </source>
</evidence>
<gene>
    <name evidence="2" type="ORF">PVAP13_5KG661607</name>
</gene>
<dbReference type="Proteomes" id="UP000823388">
    <property type="component" value="Chromosome 5K"/>
</dbReference>
<feature type="region of interest" description="Disordered" evidence="1">
    <location>
        <begin position="241"/>
        <end position="260"/>
    </location>
</feature>
<sequence length="260" mass="29053">MPYLPRLLFPHWPGRMGPTRFQPNLVESMAMAAPWKGSVRMKGKRYPHTAEKRTTRREPVGPRWNWASHFFDETFLFFFPKPSNPPRGTGPTAQAPDFFCLRRGNSIHFFLPYLPVSYNNYNCLDLHLNFSFLSPPTLLSPTPCLCPPPSAHRRAPPHLPPRHAQHLCARAGAPPSDDVLSVQARQNSGTVTRRSPPAPKRSTKQLEAGARYGAALGGRRTATELEQCGISNRGREVRRGAREVNEGGAGRKARGSFLLL</sequence>
<dbReference type="AlphaFoldDB" id="A0A8T0SVS3"/>
<proteinExistence type="predicted"/>
<organism evidence="2 3">
    <name type="scientific">Panicum virgatum</name>
    <name type="common">Blackwell switchgrass</name>
    <dbReference type="NCBI Taxonomy" id="38727"/>
    <lineage>
        <taxon>Eukaryota</taxon>
        <taxon>Viridiplantae</taxon>
        <taxon>Streptophyta</taxon>
        <taxon>Embryophyta</taxon>
        <taxon>Tracheophyta</taxon>
        <taxon>Spermatophyta</taxon>
        <taxon>Magnoliopsida</taxon>
        <taxon>Liliopsida</taxon>
        <taxon>Poales</taxon>
        <taxon>Poaceae</taxon>
        <taxon>PACMAD clade</taxon>
        <taxon>Panicoideae</taxon>
        <taxon>Panicodae</taxon>
        <taxon>Paniceae</taxon>
        <taxon>Panicinae</taxon>
        <taxon>Panicum</taxon>
        <taxon>Panicum sect. Hiantes</taxon>
    </lineage>
</organism>
<feature type="region of interest" description="Disordered" evidence="1">
    <location>
        <begin position="184"/>
        <end position="207"/>
    </location>
</feature>
<accession>A0A8T0SVS3</accession>
<feature type="compositionally biased region" description="Polar residues" evidence="1">
    <location>
        <begin position="184"/>
        <end position="193"/>
    </location>
</feature>
<evidence type="ECO:0000256" key="1">
    <source>
        <dbReference type="SAM" id="MobiDB-lite"/>
    </source>
</evidence>
<name>A0A8T0SVS3_PANVG</name>